<sequence>MRSKHAGLQWTINWDLGVVSSQSVSVGVWVREQSRLQNRVIRWLHSWNCVRWREGDLLSLGKVVLWVLVQGESTKVSQWEVLVRPDLGKIKHREWNLLGLFQSHCLDVALPRWVVTSLNCLVEVSSVEIWVFSSELSSLIVKQVMHTLVRDEVDLNVCSWVSFLSVDEVRELGWIPNKENRGVIVNQVQVSVLGVELGSKSSWVSGRVCRTFLTTDGGESGENSGLLTNSVQELGGTHIGDVISDFENTVGTRTLGMDNSLWNSFSVEMSKRVDQLKVLEIPFESAQQAKIAQDSLNPDSTLKPDQVQTSFSVSENVLQIVFDGVSERAIRVAANNTIENLKTVLECMEEFEIAN</sequence>
<name>A0A9P8T8M0_9ASCO</name>
<reference evidence="2" key="2">
    <citation type="submission" date="2021-01" db="EMBL/GenBank/DDBJ databases">
        <authorList>
            <person name="Schikora-Tamarit M.A."/>
        </authorList>
    </citation>
    <scope>NUCLEOTIDE SEQUENCE</scope>
    <source>
        <strain evidence="2">CBS6075</strain>
    </source>
</reference>
<dbReference type="OrthoDB" id="10025739at2759"/>
<dbReference type="GO" id="GO:0000408">
    <property type="term" value="C:EKC/KEOPS complex"/>
    <property type="evidence" value="ECO:0007669"/>
    <property type="project" value="TreeGrafter"/>
</dbReference>
<dbReference type="Gene3D" id="3.30.310.50">
    <property type="entry name" value="Alpha-D-phosphohexomutase, C-terminal domain"/>
    <property type="match status" value="1"/>
</dbReference>
<dbReference type="GeneID" id="70233439"/>
<evidence type="ECO:0000313" key="2">
    <source>
        <dbReference type="EMBL" id="KAH3669350.1"/>
    </source>
</evidence>
<organism evidence="2 3">
    <name type="scientific">Ogataea philodendri</name>
    <dbReference type="NCBI Taxonomy" id="1378263"/>
    <lineage>
        <taxon>Eukaryota</taxon>
        <taxon>Fungi</taxon>
        <taxon>Dikarya</taxon>
        <taxon>Ascomycota</taxon>
        <taxon>Saccharomycotina</taxon>
        <taxon>Pichiomycetes</taxon>
        <taxon>Pichiales</taxon>
        <taxon>Pichiaceae</taxon>
        <taxon>Ogataea</taxon>
    </lineage>
</organism>
<dbReference type="GO" id="GO:0070525">
    <property type="term" value="P:tRNA threonylcarbamoyladenosine metabolic process"/>
    <property type="evidence" value="ECO:0007669"/>
    <property type="project" value="TreeGrafter"/>
</dbReference>
<keyword evidence="3" id="KW-1185">Reference proteome</keyword>
<reference evidence="2" key="1">
    <citation type="journal article" date="2021" name="Open Biol.">
        <title>Shared evolutionary footprints suggest mitochondrial oxidative damage underlies multiple complex I losses in fungi.</title>
        <authorList>
            <person name="Schikora-Tamarit M.A."/>
            <person name="Marcet-Houben M."/>
            <person name="Nosek J."/>
            <person name="Gabaldon T."/>
        </authorList>
    </citation>
    <scope>NUCLEOTIDE SEQUENCE</scope>
    <source>
        <strain evidence="2">CBS6075</strain>
    </source>
</reference>
<evidence type="ECO:0000313" key="3">
    <source>
        <dbReference type="Proteomes" id="UP000769157"/>
    </source>
</evidence>
<dbReference type="InterPro" id="IPR015419">
    <property type="entry name" value="CTAG/Pcc1"/>
</dbReference>
<comment type="similarity">
    <text evidence="1">Belongs to the CTAG/PCC1 family.</text>
</comment>
<dbReference type="PANTHER" id="PTHR31283:SF5">
    <property type="entry name" value="EKC_KEOPS COMPLEX SUBUNIT LAGE3"/>
    <property type="match status" value="1"/>
</dbReference>
<protein>
    <submittedName>
        <fullName evidence="2">Uncharacterized protein</fullName>
    </submittedName>
</protein>
<evidence type="ECO:0000256" key="1">
    <source>
        <dbReference type="ARBA" id="ARBA00007073"/>
    </source>
</evidence>
<accession>A0A9P8T8M0</accession>
<proteinExistence type="inferred from homology"/>
<dbReference type="PANTHER" id="PTHR31283">
    <property type="entry name" value="EKC/KEOPS COMPLEX SUBUNIT PCC1 FAMILY MEMBER"/>
    <property type="match status" value="1"/>
</dbReference>
<comment type="caution">
    <text evidence="2">The sequence shown here is derived from an EMBL/GenBank/DDBJ whole genome shotgun (WGS) entry which is preliminary data.</text>
</comment>
<dbReference type="Pfam" id="PF09341">
    <property type="entry name" value="Pcc1"/>
    <property type="match status" value="1"/>
</dbReference>
<dbReference type="RefSeq" id="XP_046063613.1">
    <property type="nucleotide sequence ID" value="XM_046202236.1"/>
</dbReference>
<dbReference type="AlphaFoldDB" id="A0A9P8T8M0"/>
<dbReference type="EMBL" id="JAEUBE010000137">
    <property type="protein sequence ID" value="KAH3669350.1"/>
    <property type="molecule type" value="Genomic_DNA"/>
</dbReference>
<gene>
    <name evidence="2" type="ORF">OGAPHI_001471</name>
</gene>
<dbReference type="Proteomes" id="UP000769157">
    <property type="component" value="Unassembled WGS sequence"/>
</dbReference>